<sequence>MTVEIEKLVRRFGHNAALDGVSLALHPGEFAALLGPSGSGKTTLLRILAGLDFPDAGSVRIAGTDVAGVPARLRGVGVVFQHYALFRHMTIAENIAFGLRVRPRRLRPAAADIARRVATLLELVQIPDLAGRYPDQVSGGQRQRVALARALAIEPSLLLLDEPFGALDALVRKEVRRWVRGLHDRLGITSVLVTHDQDEAMELADRIAVMDRGRIVQFGTPRALLDDPQTAFVAGFIGEANRLRGEVRDGWLEMRDLPVPMVRVKGRDGPVEVFIRPADLLVAPSPRRHGCVEVALVRPETESARVVVRCGASLLDGVAPTQVGRILPGVLCDVTVRRLTVFGEDGAREDLHLVDAPGCVGAGASI</sequence>
<evidence type="ECO:0000313" key="5">
    <source>
        <dbReference type="EMBL" id="MBR0651786.1"/>
    </source>
</evidence>
<keyword evidence="6" id="KW-1185">Reference proteome</keyword>
<accession>A0ABS5EL73</accession>
<name>A0ABS5EL73_9PROT</name>
<dbReference type="Proteomes" id="UP000698752">
    <property type="component" value="Unassembled WGS sequence"/>
</dbReference>
<dbReference type="SUPFAM" id="SSF52540">
    <property type="entry name" value="P-loop containing nucleoside triphosphate hydrolases"/>
    <property type="match status" value="1"/>
</dbReference>
<dbReference type="InterPro" id="IPR003439">
    <property type="entry name" value="ABC_transporter-like_ATP-bd"/>
</dbReference>
<feature type="domain" description="ABC transporter" evidence="4">
    <location>
        <begin position="3"/>
        <end position="237"/>
    </location>
</feature>
<keyword evidence="3 5" id="KW-0067">ATP-binding</keyword>
<dbReference type="PROSITE" id="PS50893">
    <property type="entry name" value="ABC_TRANSPORTER_2"/>
    <property type="match status" value="1"/>
</dbReference>
<keyword evidence="2" id="KW-0547">Nucleotide-binding</keyword>
<dbReference type="SMART" id="SM00382">
    <property type="entry name" value="AAA"/>
    <property type="match status" value="1"/>
</dbReference>
<dbReference type="PROSITE" id="PS00211">
    <property type="entry name" value="ABC_TRANSPORTER_1"/>
    <property type="match status" value="1"/>
</dbReference>
<comment type="caution">
    <text evidence="5">The sequence shown here is derived from an EMBL/GenBank/DDBJ whole genome shotgun (WGS) entry which is preliminary data.</text>
</comment>
<dbReference type="EMBL" id="JAAEDI010000021">
    <property type="protein sequence ID" value="MBR0651786.1"/>
    <property type="molecule type" value="Genomic_DNA"/>
</dbReference>
<dbReference type="InterPro" id="IPR050093">
    <property type="entry name" value="ABC_SmlMolc_Importer"/>
</dbReference>
<evidence type="ECO:0000256" key="2">
    <source>
        <dbReference type="ARBA" id="ARBA00022741"/>
    </source>
</evidence>
<dbReference type="InterPro" id="IPR027417">
    <property type="entry name" value="P-loop_NTPase"/>
</dbReference>
<dbReference type="GO" id="GO:0005524">
    <property type="term" value="F:ATP binding"/>
    <property type="evidence" value="ECO:0007669"/>
    <property type="project" value="UniProtKB-KW"/>
</dbReference>
<dbReference type="Pfam" id="PF00005">
    <property type="entry name" value="ABC_tran"/>
    <property type="match status" value="1"/>
</dbReference>
<dbReference type="InterPro" id="IPR003593">
    <property type="entry name" value="AAA+_ATPase"/>
</dbReference>
<evidence type="ECO:0000313" key="6">
    <source>
        <dbReference type="Proteomes" id="UP000698752"/>
    </source>
</evidence>
<organism evidence="5 6">
    <name type="scientific">Neoroseomonas terrae</name>
    <dbReference type="NCBI Taxonomy" id="424799"/>
    <lineage>
        <taxon>Bacteria</taxon>
        <taxon>Pseudomonadati</taxon>
        <taxon>Pseudomonadota</taxon>
        <taxon>Alphaproteobacteria</taxon>
        <taxon>Acetobacterales</taxon>
        <taxon>Acetobacteraceae</taxon>
        <taxon>Neoroseomonas</taxon>
    </lineage>
</organism>
<dbReference type="RefSeq" id="WP_211870500.1">
    <property type="nucleotide sequence ID" value="NZ_JAAEDI010000021.1"/>
</dbReference>
<dbReference type="InterPro" id="IPR017871">
    <property type="entry name" value="ABC_transporter-like_CS"/>
</dbReference>
<protein>
    <submittedName>
        <fullName evidence="5">ATP-binding cassette domain-containing protein</fullName>
    </submittedName>
</protein>
<evidence type="ECO:0000256" key="3">
    <source>
        <dbReference type="ARBA" id="ARBA00022840"/>
    </source>
</evidence>
<gene>
    <name evidence="5" type="ORF">GXW78_19105</name>
</gene>
<proteinExistence type="predicted"/>
<dbReference type="Gene3D" id="3.40.50.300">
    <property type="entry name" value="P-loop containing nucleotide triphosphate hydrolases"/>
    <property type="match status" value="1"/>
</dbReference>
<keyword evidence="1" id="KW-0813">Transport</keyword>
<dbReference type="PANTHER" id="PTHR42781">
    <property type="entry name" value="SPERMIDINE/PUTRESCINE IMPORT ATP-BINDING PROTEIN POTA"/>
    <property type="match status" value="1"/>
</dbReference>
<dbReference type="PANTHER" id="PTHR42781:SF4">
    <property type="entry name" value="SPERMIDINE_PUTRESCINE IMPORT ATP-BINDING PROTEIN POTA"/>
    <property type="match status" value="1"/>
</dbReference>
<reference evidence="6" key="1">
    <citation type="journal article" date="2021" name="Syst. Appl. Microbiol.">
        <title>Roseomonas hellenica sp. nov., isolated from roots of wild-growing Alkanna tinctoria.</title>
        <authorList>
            <person name="Rat A."/>
            <person name="Naranjo H.D."/>
            <person name="Lebbe L."/>
            <person name="Cnockaert M."/>
            <person name="Krigas N."/>
            <person name="Grigoriadou K."/>
            <person name="Maloupa E."/>
            <person name="Willems A."/>
        </authorList>
    </citation>
    <scope>NUCLEOTIDE SEQUENCE [LARGE SCALE GENOMIC DNA]</scope>
    <source>
        <strain evidence="6">LMG 31159</strain>
    </source>
</reference>
<evidence type="ECO:0000259" key="4">
    <source>
        <dbReference type="PROSITE" id="PS50893"/>
    </source>
</evidence>
<evidence type="ECO:0000256" key="1">
    <source>
        <dbReference type="ARBA" id="ARBA00022448"/>
    </source>
</evidence>